<comment type="similarity">
    <text evidence="1">Belongs to the enoyl-CoA hydratase/isomerase family.</text>
</comment>
<comment type="caution">
    <text evidence="3">The sequence shown here is derived from an EMBL/GenBank/DDBJ whole genome shotgun (WGS) entry which is preliminary data.</text>
</comment>
<dbReference type="GO" id="GO:0044594">
    <property type="term" value="F:17-beta-hydroxysteroid dehydrogenase (NAD+) activity"/>
    <property type="evidence" value="ECO:0007669"/>
    <property type="project" value="TreeGrafter"/>
</dbReference>
<feature type="domain" description="MaoC-like" evidence="2">
    <location>
        <begin position="184"/>
        <end position="268"/>
    </location>
</feature>
<dbReference type="Gene3D" id="3.10.129.10">
    <property type="entry name" value="Hotdog Thioesterase"/>
    <property type="match status" value="1"/>
</dbReference>
<dbReference type="RefSeq" id="WP_087195825.1">
    <property type="nucleotide sequence ID" value="NZ_DBEYRC010000006.1"/>
</dbReference>
<evidence type="ECO:0000313" key="4">
    <source>
        <dbReference type="Proteomes" id="UP000789325"/>
    </source>
</evidence>
<name>A0A9D3ADD6_9ACTN</name>
<dbReference type="PANTHER" id="PTHR13078">
    <property type="entry name" value="PEROXISOMAL MULTIFUNCTIONAL ENZYME TYPE 2-RELATED"/>
    <property type="match status" value="1"/>
</dbReference>
<dbReference type="GO" id="GO:0006635">
    <property type="term" value="P:fatty acid beta-oxidation"/>
    <property type="evidence" value="ECO:0007669"/>
    <property type="project" value="TreeGrafter"/>
</dbReference>
<reference evidence="3" key="1">
    <citation type="journal article" date="2021" name="PeerJ">
        <title>Extensive microbial diversity within the chicken gut microbiome revealed by metagenomics and culture.</title>
        <authorList>
            <person name="Gilroy R."/>
            <person name="Ravi A."/>
            <person name="Getino M."/>
            <person name="Pursley I."/>
            <person name="Horton D.L."/>
            <person name="Alikhan N.F."/>
            <person name="Baker D."/>
            <person name="Gharbi K."/>
            <person name="Hall N."/>
            <person name="Watson M."/>
            <person name="Adriaenssens E.M."/>
            <person name="Foster-Nyarko E."/>
            <person name="Jarju S."/>
            <person name="Secka A."/>
            <person name="Antonio M."/>
            <person name="Oren A."/>
            <person name="Chaudhuri R.R."/>
            <person name="La Ragione R."/>
            <person name="Hildebrand F."/>
            <person name="Pallen M.J."/>
        </authorList>
    </citation>
    <scope>NUCLEOTIDE SEQUENCE</scope>
    <source>
        <strain evidence="3">USAMLcec12-2067</strain>
    </source>
</reference>
<dbReference type="GO" id="GO:0004300">
    <property type="term" value="F:enoyl-CoA hydratase activity"/>
    <property type="evidence" value="ECO:0007669"/>
    <property type="project" value="TreeGrafter"/>
</dbReference>
<dbReference type="InterPro" id="IPR002539">
    <property type="entry name" value="MaoC-like_dom"/>
</dbReference>
<protein>
    <submittedName>
        <fullName evidence="3">3-alpha,7-alpha, 12-alpha-trihydroxy-5-beta-cholest-24-enoyl-CoA hydratase</fullName>
    </submittedName>
</protein>
<evidence type="ECO:0000256" key="1">
    <source>
        <dbReference type="ARBA" id="ARBA00005254"/>
    </source>
</evidence>
<sequence>MAISTEIVGRTFGPFVRDYTFRDLEICALGCGAGWDGETDVEYVNERDAEAPALKPLPIFAVPLTVNEEMTRTLDYGFDYSGSLHYGIDVRFHAPFRMNDRVETYVTQEAVWDRGEGRGSLSKQVGKSYSSDGTHLCTVDTYDCCIYDGGWGGPRPPKDAVDYPDRAPDAFKDERYGLNWPLVYRLMGDWHQQHIDWAYTEQTGLARPIAHGVSTAGAAMRHVISLLFPGSPERMTRFKCRFTSPVLPGAVLRTQVWTVGEGQARFRTVDAADEGAKPYLNAGIVEWA</sequence>
<dbReference type="SUPFAM" id="SSF54637">
    <property type="entry name" value="Thioesterase/thiol ester dehydrase-isomerase"/>
    <property type="match status" value="2"/>
</dbReference>
<dbReference type="AlphaFoldDB" id="A0A9D3ADD6"/>
<dbReference type="Pfam" id="PF01575">
    <property type="entry name" value="MaoC_dehydratas"/>
    <property type="match status" value="1"/>
</dbReference>
<dbReference type="EMBL" id="DYZL01000131">
    <property type="protein sequence ID" value="HJH43412.1"/>
    <property type="molecule type" value="Genomic_DNA"/>
</dbReference>
<dbReference type="PANTHER" id="PTHR13078:SF56">
    <property type="entry name" value="PEROXISOMAL MULTIFUNCTIONAL ENZYME TYPE 2"/>
    <property type="match status" value="1"/>
</dbReference>
<evidence type="ECO:0000259" key="2">
    <source>
        <dbReference type="Pfam" id="PF01575"/>
    </source>
</evidence>
<proteinExistence type="inferred from homology"/>
<gene>
    <name evidence="3" type="ORF">K8V16_06400</name>
</gene>
<dbReference type="GO" id="GO:0003857">
    <property type="term" value="F:(3S)-3-hydroxyacyl-CoA dehydrogenase (NAD+) activity"/>
    <property type="evidence" value="ECO:0007669"/>
    <property type="project" value="TreeGrafter"/>
</dbReference>
<evidence type="ECO:0000313" key="3">
    <source>
        <dbReference type="EMBL" id="HJH43412.1"/>
    </source>
</evidence>
<dbReference type="Proteomes" id="UP000789325">
    <property type="component" value="Unassembled WGS sequence"/>
</dbReference>
<accession>A0A9D3ADD6</accession>
<dbReference type="InterPro" id="IPR029069">
    <property type="entry name" value="HotDog_dom_sf"/>
</dbReference>
<organism evidence="3 4">
    <name type="scientific">Rubneribacter badeniensis</name>
    <dbReference type="NCBI Taxonomy" id="2070688"/>
    <lineage>
        <taxon>Bacteria</taxon>
        <taxon>Bacillati</taxon>
        <taxon>Actinomycetota</taxon>
        <taxon>Coriobacteriia</taxon>
        <taxon>Eggerthellales</taxon>
        <taxon>Eggerthellaceae</taxon>
        <taxon>Rubneribacter</taxon>
    </lineage>
</organism>
<reference evidence="3" key="2">
    <citation type="submission" date="2021-09" db="EMBL/GenBank/DDBJ databases">
        <authorList>
            <person name="Gilroy R."/>
        </authorList>
    </citation>
    <scope>NUCLEOTIDE SEQUENCE</scope>
    <source>
        <strain evidence="3">USAMLcec12-2067</strain>
    </source>
</reference>